<dbReference type="Gene3D" id="2.40.170.20">
    <property type="entry name" value="TonB-dependent receptor, beta-barrel domain"/>
    <property type="match status" value="1"/>
</dbReference>
<evidence type="ECO:0000256" key="4">
    <source>
        <dbReference type="ARBA" id="ARBA00022692"/>
    </source>
</evidence>
<evidence type="ECO:0000256" key="6">
    <source>
        <dbReference type="ARBA" id="ARBA00023237"/>
    </source>
</evidence>
<protein>
    <submittedName>
        <fullName evidence="9">Carboxypeptidase regulatory-like domain-containing protein</fullName>
    </submittedName>
</protein>
<keyword evidence="7" id="KW-0732">Signal</keyword>
<feature type="domain" description="TonB-dependent transporter Oar-like beta-barrel" evidence="8">
    <location>
        <begin position="240"/>
        <end position="313"/>
    </location>
</feature>
<dbReference type="InterPro" id="IPR039426">
    <property type="entry name" value="TonB-dep_rcpt-like"/>
</dbReference>
<dbReference type="PANTHER" id="PTHR30069:SF46">
    <property type="entry name" value="OAR PROTEIN"/>
    <property type="match status" value="1"/>
</dbReference>
<reference evidence="10" key="1">
    <citation type="journal article" date="2019" name="Int. J. Syst. Evol. Microbiol.">
        <title>The Global Catalogue of Microorganisms (GCM) 10K type strain sequencing project: providing services to taxonomists for standard genome sequencing and annotation.</title>
        <authorList>
            <consortium name="The Broad Institute Genomics Platform"/>
            <consortium name="The Broad Institute Genome Sequencing Center for Infectious Disease"/>
            <person name="Wu L."/>
            <person name="Ma J."/>
        </authorList>
    </citation>
    <scope>NUCLEOTIDE SEQUENCE [LARGE SCALE GENOMIC DNA]</scope>
    <source>
        <strain evidence="10">JCM 17919</strain>
    </source>
</reference>
<keyword evidence="2" id="KW-0813">Transport</keyword>
<dbReference type="SUPFAM" id="SSF49452">
    <property type="entry name" value="Starch-binding domain-like"/>
    <property type="match status" value="1"/>
</dbReference>
<keyword evidence="4" id="KW-0812">Transmembrane</keyword>
<evidence type="ECO:0000256" key="5">
    <source>
        <dbReference type="ARBA" id="ARBA00023136"/>
    </source>
</evidence>
<comment type="caution">
    <text evidence="9">The sequence shown here is derived from an EMBL/GenBank/DDBJ whole genome shotgun (WGS) entry which is preliminary data.</text>
</comment>
<name>A0ABP8GG06_9BACT</name>
<comment type="subcellular location">
    <subcellularLocation>
        <location evidence="1">Cell outer membrane</location>
        <topology evidence="1">Multi-pass membrane protein</topology>
    </subcellularLocation>
</comment>
<accession>A0ABP8GG06</accession>
<proteinExistence type="predicted"/>
<feature type="signal peptide" evidence="7">
    <location>
        <begin position="1"/>
        <end position="21"/>
    </location>
</feature>
<gene>
    <name evidence="9" type="ORF">GCM10023184_10620</name>
</gene>
<dbReference type="RefSeq" id="WP_345253977.1">
    <property type="nucleotide sequence ID" value="NZ_BAABGY010000004.1"/>
</dbReference>
<dbReference type="Gene3D" id="2.60.40.1120">
    <property type="entry name" value="Carboxypeptidase-like, regulatory domain"/>
    <property type="match status" value="1"/>
</dbReference>
<evidence type="ECO:0000256" key="2">
    <source>
        <dbReference type="ARBA" id="ARBA00022448"/>
    </source>
</evidence>
<dbReference type="Gene3D" id="2.170.130.10">
    <property type="entry name" value="TonB-dependent receptor, plug domain"/>
    <property type="match status" value="1"/>
</dbReference>
<evidence type="ECO:0000313" key="10">
    <source>
        <dbReference type="Proteomes" id="UP001501725"/>
    </source>
</evidence>
<dbReference type="EMBL" id="BAABGY010000004">
    <property type="protein sequence ID" value="GAA4323662.1"/>
    <property type="molecule type" value="Genomic_DNA"/>
</dbReference>
<keyword evidence="6" id="KW-0998">Cell outer membrane</keyword>
<dbReference type="Pfam" id="PF25183">
    <property type="entry name" value="OMP_b-brl_4"/>
    <property type="match status" value="2"/>
</dbReference>
<dbReference type="InterPro" id="IPR013784">
    <property type="entry name" value="Carb-bd-like_fold"/>
</dbReference>
<evidence type="ECO:0000313" key="9">
    <source>
        <dbReference type="EMBL" id="GAA4323662.1"/>
    </source>
</evidence>
<evidence type="ECO:0000256" key="3">
    <source>
        <dbReference type="ARBA" id="ARBA00022452"/>
    </source>
</evidence>
<dbReference type="PANTHER" id="PTHR30069">
    <property type="entry name" value="TONB-DEPENDENT OUTER MEMBRANE RECEPTOR"/>
    <property type="match status" value="1"/>
</dbReference>
<evidence type="ECO:0000259" key="8">
    <source>
        <dbReference type="Pfam" id="PF25183"/>
    </source>
</evidence>
<evidence type="ECO:0000256" key="7">
    <source>
        <dbReference type="SAM" id="SignalP"/>
    </source>
</evidence>
<dbReference type="InterPro" id="IPR037066">
    <property type="entry name" value="Plug_dom_sf"/>
</dbReference>
<keyword evidence="5" id="KW-0472">Membrane</keyword>
<feature type="domain" description="TonB-dependent transporter Oar-like beta-barrel" evidence="8">
    <location>
        <begin position="344"/>
        <end position="1045"/>
    </location>
</feature>
<dbReference type="Pfam" id="PF13620">
    <property type="entry name" value="CarboxypepD_reg"/>
    <property type="match status" value="1"/>
</dbReference>
<dbReference type="InterPro" id="IPR057601">
    <property type="entry name" value="Oar-like_b-barrel"/>
</dbReference>
<keyword evidence="3" id="KW-1134">Transmembrane beta strand</keyword>
<feature type="chain" id="PRO_5045904974" evidence="7">
    <location>
        <begin position="22"/>
        <end position="1091"/>
    </location>
</feature>
<evidence type="ECO:0000256" key="1">
    <source>
        <dbReference type="ARBA" id="ARBA00004571"/>
    </source>
</evidence>
<keyword evidence="10" id="KW-1185">Reference proteome</keyword>
<dbReference type="InterPro" id="IPR036942">
    <property type="entry name" value="Beta-barrel_TonB_sf"/>
</dbReference>
<dbReference type="SUPFAM" id="SSF56935">
    <property type="entry name" value="Porins"/>
    <property type="match status" value="1"/>
</dbReference>
<organism evidence="9 10">
    <name type="scientific">Flaviaesturariibacter amylovorans</name>
    <dbReference type="NCBI Taxonomy" id="1084520"/>
    <lineage>
        <taxon>Bacteria</taxon>
        <taxon>Pseudomonadati</taxon>
        <taxon>Bacteroidota</taxon>
        <taxon>Chitinophagia</taxon>
        <taxon>Chitinophagales</taxon>
        <taxon>Chitinophagaceae</taxon>
        <taxon>Flaviaestuariibacter</taxon>
    </lineage>
</organism>
<dbReference type="Proteomes" id="UP001501725">
    <property type="component" value="Unassembled WGS sequence"/>
</dbReference>
<sequence>MLKKILHLFLVLLFSSSFVLAQETNSSVTGIVKGATADALTGATVTAVHGPTGTTYRVVSRTGGRFDINNMTPGGPYTFTITYVGYTPETRNDVYLNLGEKHRFDFALANQAGNLTEVVVSSRRVAATARGGVETNISRDRIQNLPTINRSLNDYIRLTPQAKITGDGGVSIAGQNNRYNAFYIDGAINNDVFGLAASGTNGGQAGVNPISIDAIDQMQVIVSPFDASIGGFTGGGINATTRSGTNTLTGSAWYYYRNENLAGKTPGDVPKAQRTRLGDLSNQIYGFRVGGPIIKNKLFFFVLGEIQRDIRPQPFDFSGYRGNATLAQVNALADTLRRRYTYNPGQFLDNPEEVKANRIVTKLDWNINAKNKFTLSYRYNQGERFNTSSSGSTTINYYNNGYIFPTEAHTFTGELRSNFNSGTSNRLLITYSDVEDNRDPIGDPFPRVTINDGAGRLVFGTENFSGANYLGQKNLSIFDAFRITAGKHLITVGTDNLYNESVNTFIRDFYGTYEYASLDAFYSGAQPRRYQRSFPLVDFKDEKNTAAAAAVKYLNLAFFVNDEFKVTDRLTINFGIRADKTEFLNTPRTDAFFNDTAIKAISTYYDLRGARSGQKTTVPWSISPRIGFTYQMPDENITVRGGIGMFTGRMPLVWPGGVYNNNGVSVGGIDLNPPTAAQQVPFRDDPFGQYTAQDFGIPLTNAKGQVDLMAKEFQLPKILRTSFGIDKRIGNGWTASLDLMFTKNIQEIYYQNVNILPATLMSKGPGARPVYGYNATNNQSRNNFIPMRSNGTNPYTGVFLLYNNPGKKGYSYNVSATINKAFTRGLSVQASWNWGNSQVTNEGTSSQNNSQWRFMETVRGKNFVELSRSDFDMGHRFQVYGSKRFTYAGGRLATTITLNYNGQQGQPFSYVYRNSIMGDDGFNSSNDLIYVPTSQEISTMTFESVTSNGVTYTPDQQRALLENYIGGNRYLSTRRGQFSERNGDRLPFQHIIDLGIKQDFNLKLGGRTYSLQLTYDVYNFGNMINRNWGRTYFLANDNYSLITVTRFNSQTDLTPRYQFTPQAGTPYNLSTSTAPGISARWISQVGVRVNF</sequence>